<accession>A0A6J5LDB9</accession>
<proteinExistence type="predicted"/>
<protein>
    <submittedName>
        <fullName evidence="1">Uncharacterized protein</fullName>
    </submittedName>
</protein>
<reference evidence="1" key="1">
    <citation type="submission" date="2020-04" db="EMBL/GenBank/DDBJ databases">
        <authorList>
            <person name="Chiriac C."/>
            <person name="Salcher M."/>
            <person name="Ghai R."/>
            <person name="Kavagutti S V."/>
        </authorList>
    </citation>
    <scope>NUCLEOTIDE SEQUENCE</scope>
</reference>
<sequence length="71" mass="7849">MNNPPAFPVQSIYIEDQETNSTGMTLRDYFAAKAMQGEMTQGIHEVDFAETAARSYAMADAMLKARETNGL</sequence>
<dbReference type="EMBL" id="LR796254">
    <property type="protein sequence ID" value="CAB4131975.1"/>
    <property type="molecule type" value="Genomic_DNA"/>
</dbReference>
<organism evidence="1">
    <name type="scientific">uncultured Caudovirales phage</name>
    <dbReference type="NCBI Taxonomy" id="2100421"/>
    <lineage>
        <taxon>Viruses</taxon>
        <taxon>Duplodnaviria</taxon>
        <taxon>Heunggongvirae</taxon>
        <taxon>Uroviricota</taxon>
        <taxon>Caudoviricetes</taxon>
        <taxon>Peduoviridae</taxon>
        <taxon>Maltschvirus</taxon>
        <taxon>Maltschvirus maltsch</taxon>
    </lineage>
</organism>
<evidence type="ECO:0000313" key="1">
    <source>
        <dbReference type="EMBL" id="CAB4131975.1"/>
    </source>
</evidence>
<gene>
    <name evidence="1" type="ORF">UFOVP135_55</name>
</gene>
<name>A0A6J5LDB9_9CAUD</name>